<evidence type="ECO:0000256" key="10">
    <source>
        <dbReference type="ARBA" id="ARBA00048954"/>
    </source>
</evidence>
<dbReference type="GO" id="GO:0016887">
    <property type="term" value="F:ATP hydrolysis activity"/>
    <property type="evidence" value="ECO:0007669"/>
    <property type="project" value="RHEA"/>
</dbReference>
<dbReference type="GO" id="GO:0006269">
    <property type="term" value="P:DNA replication, synthesis of primer"/>
    <property type="evidence" value="ECO:0007669"/>
    <property type="project" value="UniProtKB-UniRule"/>
</dbReference>
<dbReference type="InterPro" id="IPR027417">
    <property type="entry name" value="P-loop_NTPase"/>
</dbReference>
<keyword evidence="3 12" id="KW-0235">DNA replication</keyword>
<sequence>MAAELEALGKVPPHSIEAEQSVLGAMILDKEAIITAVEIIGEEDFYKEAHKEIFIAIKELYKRDEPVDLITLSEELKKRDTLESIGGVSYLASLSEGISTTANVKYYCDIVEEKAILRRLIKASNTIMAKGYEADEDINSIIDMAEKSIFDISQKKTHGAFSPIKEVILESFEKIEELHKNKGGITGIPTGFIDLDNKTSGFQRSDFILIAARPSMGKTAFAINIALNSALKSGASVAIFSLEMSKEQLVQRMLSIESHVEIQKIRTGDLNEDEWPRLVSAMGPLSEAKIFIDDTPGISVSEMKAKCRRLKMEHGLDMVLIDYLQLMKSDEKTENRQQEISAISRSLKGLAREMDCPVVALSQLSRAPELRADHRPILSDLRESGAIEQDADVVMLLYRDEYYHEDTDKKNIGEVIIAKQRNGPTGTIELVWLGQFTKFLNMEKYREG</sequence>
<keyword evidence="5 12" id="KW-0378">Hydrolase</keyword>
<reference evidence="14 15" key="1">
    <citation type="journal article" date="2015" name="Geomicrobiol. J.">
        <title>Caldisalinibacter kiritimatiensis gen. nov., sp. nov., a moderately thermohalophilic thiosulfate-reducing bacterium from a hypersaline microbial mat.</title>
        <authorList>
            <person name="Ben Hania W."/>
            <person name="Joseph M."/>
            <person name="Fiebig A."/>
            <person name="Bunk B."/>
            <person name="Klenk H.-P."/>
            <person name="Fardeau M.-L."/>
            <person name="Spring S."/>
        </authorList>
    </citation>
    <scope>NUCLEOTIDE SEQUENCE [LARGE SCALE GENOMIC DNA]</scope>
    <source>
        <strain evidence="14 15">L21-TH-D2</strain>
    </source>
</reference>
<dbReference type="GO" id="GO:0042802">
    <property type="term" value="F:identical protein binding"/>
    <property type="evidence" value="ECO:0007669"/>
    <property type="project" value="UniProtKB-ARBA"/>
</dbReference>
<evidence type="ECO:0000313" key="15">
    <source>
        <dbReference type="Proteomes" id="UP000013378"/>
    </source>
</evidence>
<evidence type="ECO:0000256" key="12">
    <source>
        <dbReference type="RuleBase" id="RU362085"/>
    </source>
</evidence>
<gene>
    <name evidence="14" type="ORF">L21TH_1915</name>
</gene>
<keyword evidence="2 12" id="KW-0639">Primosome</keyword>
<dbReference type="PANTHER" id="PTHR30153:SF2">
    <property type="entry name" value="REPLICATIVE DNA HELICASE"/>
    <property type="match status" value="1"/>
</dbReference>
<dbReference type="OrthoDB" id="9773982at2"/>
<comment type="caution">
    <text evidence="14">The sequence shown here is derived from an EMBL/GenBank/DDBJ whole genome shotgun (WGS) entry which is preliminary data.</text>
</comment>
<evidence type="ECO:0000256" key="7">
    <source>
        <dbReference type="ARBA" id="ARBA00022840"/>
    </source>
</evidence>
<evidence type="ECO:0000256" key="3">
    <source>
        <dbReference type="ARBA" id="ARBA00022705"/>
    </source>
</evidence>
<proteinExistence type="inferred from homology"/>
<dbReference type="EMBL" id="ARZA01000211">
    <property type="protein sequence ID" value="EOD00026.1"/>
    <property type="molecule type" value="Genomic_DNA"/>
</dbReference>
<dbReference type="GO" id="GO:0005829">
    <property type="term" value="C:cytosol"/>
    <property type="evidence" value="ECO:0007669"/>
    <property type="project" value="TreeGrafter"/>
</dbReference>
<keyword evidence="4 12" id="KW-0547">Nucleotide-binding</keyword>
<dbReference type="EC" id="5.6.2.3" evidence="11 12"/>
<evidence type="ECO:0000256" key="9">
    <source>
        <dbReference type="ARBA" id="ARBA00023235"/>
    </source>
</evidence>
<comment type="catalytic activity">
    <reaction evidence="10 12">
        <text>ATP + H2O = ADP + phosphate + H(+)</text>
        <dbReference type="Rhea" id="RHEA:13065"/>
        <dbReference type="ChEBI" id="CHEBI:15377"/>
        <dbReference type="ChEBI" id="CHEBI:15378"/>
        <dbReference type="ChEBI" id="CHEBI:30616"/>
        <dbReference type="ChEBI" id="CHEBI:43474"/>
        <dbReference type="ChEBI" id="CHEBI:456216"/>
        <dbReference type="EC" id="5.6.2.3"/>
    </reaction>
</comment>
<dbReference type="CDD" id="cd00984">
    <property type="entry name" value="DnaB_C"/>
    <property type="match status" value="1"/>
</dbReference>
<keyword evidence="9" id="KW-0413">Isomerase</keyword>
<dbReference type="InterPro" id="IPR007694">
    <property type="entry name" value="DNA_helicase_DnaB-like_C"/>
</dbReference>
<dbReference type="PROSITE" id="PS51199">
    <property type="entry name" value="SF4_HELICASE"/>
    <property type="match status" value="1"/>
</dbReference>
<evidence type="ECO:0000313" key="14">
    <source>
        <dbReference type="EMBL" id="EOD00026.1"/>
    </source>
</evidence>
<dbReference type="Gene3D" id="1.10.860.10">
    <property type="entry name" value="DNAb Helicase, Chain A"/>
    <property type="match status" value="1"/>
</dbReference>
<dbReference type="SUPFAM" id="SSF48024">
    <property type="entry name" value="N-terminal domain of DnaB helicase"/>
    <property type="match status" value="1"/>
</dbReference>
<dbReference type="Pfam" id="PF00772">
    <property type="entry name" value="DnaB"/>
    <property type="match status" value="1"/>
</dbReference>
<evidence type="ECO:0000256" key="5">
    <source>
        <dbReference type="ARBA" id="ARBA00022801"/>
    </source>
</evidence>
<dbReference type="InterPro" id="IPR007693">
    <property type="entry name" value="DNA_helicase_DnaB-like_N"/>
</dbReference>
<evidence type="ECO:0000256" key="11">
    <source>
        <dbReference type="NCBIfam" id="TIGR00665"/>
    </source>
</evidence>
<dbReference type="GO" id="GO:0005524">
    <property type="term" value="F:ATP binding"/>
    <property type="evidence" value="ECO:0007669"/>
    <property type="project" value="UniProtKB-UniRule"/>
</dbReference>
<dbReference type="GO" id="GO:0003677">
    <property type="term" value="F:DNA binding"/>
    <property type="evidence" value="ECO:0007669"/>
    <property type="project" value="UniProtKB-UniRule"/>
</dbReference>
<name>R1CMW4_9FIRM</name>
<dbReference type="PANTHER" id="PTHR30153">
    <property type="entry name" value="REPLICATIVE DNA HELICASE DNAB"/>
    <property type="match status" value="1"/>
</dbReference>
<accession>R1CMW4</accession>
<dbReference type="InterPro" id="IPR007692">
    <property type="entry name" value="DNA_helicase_DnaB"/>
</dbReference>
<dbReference type="NCBIfam" id="TIGR00665">
    <property type="entry name" value="DnaB"/>
    <property type="match status" value="1"/>
</dbReference>
<keyword evidence="8 12" id="KW-0238">DNA-binding</keyword>
<dbReference type="FunFam" id="1.10.860.10:FF:000001">
    <property type="entry name" value="Replicative DNA helicase"/>
    <property type="match status" value="1"/>
</dbReference>
<dbReference type="NCBIfam" id="NF004384">
    <property type="entry name" value="PRK05748.1"/>
    <property type="match status" value="1"/>
</dbReference>
<evidence type="ECO:0000259" key="13">
    <source>
        <dbReference type="PROSITE" id="PS51199"/>
    </source>
</evidence>
<dbReference type="Proteomes" id="UP000013378">
    <property type="component" value="Unassembled WGS sequence"/>
</dbReference>
<comment type="function">
    <text evidence="12">The main replicative DNA helicase, it participates in initiation and elongation during chromosome replication. Travels ahead of the DNA replisome, separating dsDNA into templates for DNA synthesis. A processive ATP-dependent 5'-3' DNA helicase it has DNA-dependent ATPase activity.</text>
</comment>
<dbReference type="FunFam" id="3.40.50.300:FF:000076">
    <property type="entry name" value="Replicative DNA helicase"/>
    <property type="match status" value="1"/>
</dbReference>
<dbReference type="GO" id="GO:1990077">
    <property type="term" value="C:primosome complex"/>
    <property type="evidence" value="ECO:0007669"/>
    <property type="project" value="UniProtKB-UniRule"/>
</dbReference>
<comment type="similarity">
    <text evidence="1 12">Belongs to the helicase family. DnaB subfamily.</text>
</comment>
<dbReference type="PATRIC" id="fig|1304284.3.peg.1882"/>
<dbReference type="InterPro" id="IPR036185">
    <property type="entry name" value="DNA_heli_DnaB-like_N_sf"/>
</dbReference>
<keyword evidence="7 12" id="KW-0067">ATP-binding</keyword>
<dbReference type="InterPro" id="IPR016136">
    <property type="entry name" value="DNA_helicase_N/primase_C"/>
</dbReference>
<dbReference type="STRING" id="1304284.L21TH_1915"/>
<evidence type="ECO:0000256" key="8">
    <source>
        <dbReference type="ARBA" id="ARBA00023125"/>
    </source>
</evidence>
<dbReference type="Gene3D" id="3.40.50.300">
    <property type="entry name" value="P-loop containing nucleotide triphosphate hydrolases"/>
    <property type="match status" value="1"/>
</dbReference>
<evidence type="ECO:0000256" key="2">
    <source>
        <dbReference type="ARBA" id="ARBA00022515"/>
    </source>
</evidence>
<organism evidence="14 15">
    <name type="scientific">Caldisalinibacter kiritimatiensis</name>
    <dbReference type="NCBI Taxonomy" id="1304284"/>
    <lineage>
        <taxon>Bacteria</taxon>
        <taxon>Bacillati</taxon>
        <taxon>Bacillota</taxon>
        <taxon>Tissierellia</taxon>
        <taxon>Tissierellales</taxon>
        <taxon>Thermohalobacteraceae</taxon>
        <taxon>Caldisalinibacter</taxon>
    </lineage>
</organism>
<protein>
    <recommendedName>
        <fullName evidence="11 12">Replicative DNA helicase</fullName>
        <ecNumber evidence="11 12">5.6.2.3</ecNumber>
    </recommendedName>
</protein>
<keyword evidence="15" id="KW-1185">Reference proteome</keyword>
<dbReference type="eggNOG" id="COG0305">
    <property type="taxonomic scope" value="Bacteria"/>
</dbReference>
<feature type="domain" description="SF4 helicase" evidence="13">
    <location>
        <begin position="181"/>
        <end position="446"/>
    </location>
</feature>
<keyword evidence="6 12" id="KW-0347">Helicase</keyword>
<evidence type="ECO:0000256" key="4">
    <source>
        <dbReference type="ARBA" id="ARBA00022741"/>
    </source>
</evidence>
<dbReference type="Pfam" id="PF03796">
    <property type="entry name" value="DnaB_C"/>
    <property type="match status" value="1"/>
</dbReference>
<evidence type="ECO:0000256" key="6">
    <source>
        <dbReference type="ARBA" id="ARBA00022806"/>
    </source>
</evidence>
<dbReference type="SUPFAM" id="SSF52540">
    <property type="entry name" value="P-loop containing nucleoside triphosphate hydrolases"/>
    <property type="match status" value="1"/>
</dbReference>
<dbReference type="GO" id="GO:0043139">
    <property type="term" value="F:5'-3' DNA helicase activity"/>
    <property type="evidence" value="ECO:0007669"/>
    <property type="project" value="UniProtKB-EC"/>
</dbReference>
<evidence type="ECO:0000256" key="1">
    <source>
        <dbReference type="ARBA" id="ARBA00008428"/>
    </source>
</evidence>
<dbReference type="RefSeq" id="WP_006314884.1">
    <property type="nucleotide sequence ID" value="NZ_ARZA01000211.1"/>
</dbReference>
<dbReference type="AlphaFoldDB" id="R1CMW4"/>